<dbReference type="RefSeq" id="WP_063556038.1">
    <property type="nucleotide sequence ID" value="NZ_LITT01000035.1"/>
</dbReference>
<feature type="transmembrane region" description="Helical" evidence="1">
    <location>
        <begin position="32"/>
        <end position="51"/>
    </location>
</feature>
<feature type="transmembrane region" description="Helical" evidence="1">
    <location>
        <begin position="92"/>
        <end position="112"/>
    </location>
</feature>
<keyword evidence="1" id="KW-0472">Membrane</keyword>
<evidence type="ECO:0000256" key="1">
    <source>
        <dbReference type="SAM" id="Phobius"/>
    </source>
</evidence>
<dbReference type="AlphaFoldDB" id="A0A162L5N7"/>
<feature type="transmembrane region" description="Helical" evidence="1">
    <location>
        <begin position="63"/>
        <end position="80"/>
    </location>
</feature>
<protein>
    <submittedName>
        <fullName evidence="2">Uncharacterized protein</fullName>
    </submittedName>
</protein>
<organism evidence="2 3">
    <name type="scientific">Clostridium ljungdahlii</name>
    <dbReference type="NCBI Taxonomy" id="1538"/>
    <lineage>
        <taxon>Bacteria</taxon>
        <taxon>Bacillati</taxon>
        <taxon>Bacillota</taxon>
        <taxon>Clostridia</taxon>
        <taxon>Eubacteriales</taxon>
        <taxon>Clostridiaceae</taxon>
        <taxon>Clostridium</taxon>
    </lineage>
</organism>
<name>A0A162L5N7_9CLOT</name>
<evidence type="ECO:0000313" key="2">
    <source>
        <dbReference type="EMBL" id="OAA84748.1"/>
    </source>
</evidence>
<sequence length="113" mass="12670">MFKKSNKQNKVTPIYGIIDERTRAIVYKGDAYAGRFMLFAVLIDGFIRGLHLSSPLIKSNGDLLLIVIIGGLISTAYQIKNKVVSHHSFVRSFIFIALFTAFIAFLVTSLFLK</sequence>
<accession>A0A162L5N7</accession>
<evidence type="ECO:0000313" key="3">
    <source>
        <dbReference type="Proteomes" id="UP000077407"/>
    </source>
</evidence>
<dbReference type="Proteomes" id="UP000077407">
    <property type="component" value="Unassembled WGS sequence"/>
</dbReference>
<dbReference type="EMBL" id="LITT01000035">
    <property type="protein sequence ID" value="OAA84748.1"/>
    <property type="molecule type" value="Genomic_DNA"/>
</dbReference>
<reference evidence="2 3" key="1">
    <citation type="journal article" date="2015" name="Biotechnol. Bioeng.">
        <title>Genome sequence and phenotypic characterization of Caulobacter segnis.</title>
        <authorList>
            <person name="Patel S."/>
            <person name="Fletcher B."/>
            <person name="Scott D.C."/>
            <person name="Ely B."/>
        </authorList>
    </citation>
    <scope>NUCLEOTIDE SEQUENCE [LARGE SCALE GENOMIC DNA]</scope>
    <source>
        <strain evidence="2 3">ERI-2</strain>
    </source>
</reference>
<proteinExistence type="predicted"/>
<dbReference type="OrthoDB" id="2084487at2"/>
<keyword evidence="1" id="KW-1133">Transmembrane helix</keyword>
<keyword evidence="1" id="KW-0812">Transmembrane</keyword>
<comment type="caution">
    <text evidence="2">The sequence shown here is derived from an EMBL/GenBank/DDBJ whole genome shotgun (WGS) entry which is preliminary data.</text>
</comment>
<dbReference type="PATRIC" id="fig|1538.10.peg.2543"/>
<gene>
    <name evidence="2" type="ORF">WY13_02647</name>
</gene>